<gene>
    <name evidence="7" type="ORF">NYG85_10435</name>
</gene>
<proteinExistence type="inferred from homology"/>
<dbReference type="InterPro" id="IPR005648">
    <property type="entry name" value="FlgD"/>
</dbReference>
<dbReference type="NCBIfam" id="NF009452">
    <property type="entry name" value="PRK12812.1"/>
    <property type="match status" value="1"/>
</dbReference>
<dbReference type="Proteomes" id="UP001173801">
    <property type="component" value="Unassembled WGS sequence"/>
</dbReference>
<name>A0ABT7HS86_9BACT</name>
<organism evidence="7 8">
    <name type="scientific">Campylobacter gastrosuis</name>
    <dbReference type="NCBI Taxonomy" id="2974576"/>
    <lineage>
        <taxon>Bacteria</taxon>
        <taxon>Pseudomonadati</taxon>
        <taxon>Campylobacterota</taxon>
        <taxon>Epsilonproteobacteria</taxon>
        <taxon>Campylobacterales</taxon>
        <taxon>Campylobacteraceae</taxon>
        <taxon>Campylobacter</taxon>
    </lineage>
</organism>
<comment type="caution">
    <text evidence="7">The sequence shown here is derived from an EMBL/GenBank/DDBJ whole genome shotgun (WGS) entry which is preliminary data.</text>
</comment>
<keyword evidence="7" id="KW-0969">Cilium</keyword>
<dbReference type="Pfam" id="PF03963">
    <property type="entry name" value="FlgD"/>
    <property type="match status" value="1"/>
</dbReference>
<comment type="similarity">
    <text evidence="1 5">Belongs to the FlgD family.</text>
</comment>
<comment type="function">
    <text evidence="4 5">Required for flagellar hook formation. May act as a scaffolding protein.</text>
</comment>
<dbReference type="RefSeq" id="WP_284938511.1">
    <property type="nucleotide sequence ID" value="NZ_JANURM010000020.1"/>
</dbReference>
<keyword evidence="3 5" id="KW-1005">Bacterial flagellum biogenesis</keyword>
<evidence type="ECO:0000259" key="6">
    <source>
        <dbReference type="Pfam" id="PF13860"/>
    </source>
</evidence>
<reference evidence="7" key="2">
    <citation type="journal article" date="2023" name="Microorganisms">
        <title>Isolation and Genomic Characteristics of Cat-Borne Campylobacter felis sp. nov. and Sheep-Borne Campylobacter ovis sp. nov.</title>
        <authorList>
            <person name="Wang H."/>
            <person name="Li Y."/>
            <person name="Gu Y."/>
            <person name="Zhou G."/>
            <person name="Chen X."/>
            <person name="Zhang X."/>
            <person name="Shao Z."/>
            <person name="Zhang J."/>
            <person name="Zhang M."/>
        </authorList>
    </citation>
    <scope>NUCLEOTIDE SEQUENCE</scope>
    <source>
        <strain evidence="7">PS10</strain>
    </source>
</reference>
<reference evidence="7" key="1">
    <citation type="submission" date="2022-08" db="EMBL/GenBank/DDBJ databases">
        <authorList>
            <person name="Wang H."/>
        </authorList>
    </citation>
    <scope>NUCLEOTIDE SEQUENCE</scope>
    <source>
        <strain evidence="7">PS10</strain>
    </source>
</reference>
<dbReference type="Gene3D" id="2.30.30.910">
    <property type="match status" value="1"/>
</dbReference>
<evidence type="ECO:0000313" key="8">
    <source>
        <dbReference type="Proteomes" id="UP001173801"/>
    </source>
</evidence>
<evidence type="ECO:0000256" key="3">
    <source>
        <dbReference type="ARBA" id="ARBA00022795"/>
    </source>
</evidence>
<keyword evidence="7" id="KW-0282">Flagellum</keyword>
<evidence type="ECO:0000256" key="1">
    <source>
        <dbReference type="ARBA" id="ARBA00010577"/>
    </source>
</evidence>
<protein>
    <recommendedName>
        <fullName evidence="2 5">Basal-body rod modification protein FlgD</fullName>
    </recommendedName>
</protein>
<keyword evidence="7" id="KW-0966">Cell projection</keyword>
<evidence type="ECO:0000256" key="2">
    <source>
        <dbReference type="ARBA" id="ARBA00016013"/>
    </source>
</evidence>
<dbReference type="Gene3D" id="2.60.40.4070">
    <property type="match status" value="1"/>
</dbReference>
<dbReference type="EMBL" id="JANURM010000020">
    <property type="protein sequence ID" value="MDL0089776.1"/>
    <property type="molecule type" value="Genomic_DNA"/>
</dbReference>
<dbReference type="InterPro" id="IPR025965">
    <property type="entry name" value="FlgD/Vpr_Ig-like"/>
</dbReference>
<evidence type="ECO:0000313" key="7">
    <source>
        <dbReference type="EMBL" id="MDL0089776.1"/>
    </source>
</evidence>
<feature type="domain" description="FlgD/Vpr Ig-like" evidence="6">
    <location>
        <begin position="119"/>
        <end position="191"/>
    </location>
</feature>
<dbReference type="Pfam" id="PF13860">
    <property type="entry name" value="FlgD_ig"/>
    <property type="match status" value="1"/>
</dbReference>
<keyword evidence="8" id="KW-1185">Reference proteome</keyword>
<accession>A0ABT7HS86</accession>
<evidence type="ECO:0000256" key="5">
    <source>
        <dbReference type="RuleBase" id="RU362076"/>
    </source>
</evidence>
<evidence type="ECO:0000256" key="4">
    <source>
        <dbReference type="ARBA" id="ARBA00024746"/>
    </source>
</evidence>
<sequence length="243" mass="26406">MANVVDTQYQFTADKIQAKKDAAAAEKASGTNPKSQLDKDAFMKLLLTELQYQDPTSPMDTEKMLTQTSQLATLEMQENTNSAMKDLVAQLKSNSSMYALSALGKMASLGTDNFVLKAEDKSMDIPVYFENGASSGVVQIFDGSASDAKLVREISFKDLSAGTNKIKWDTITDGGAVAKEGVYYVKVAYVDAKTGISRTAKYGEYPVESVKFIDGKANVKIAGEYQPVDKIAEFYDNTSKNNG</sequence>